<protein>
    <submittedName>
        <fullName evidence="2">Uncharacterized protein</fullName>
    </submittedName>
</protein>
<comment type="caution">
    <text evidence="2">The sequence shown here is derived from an EMBL/GenBank/DDBJ whole genome shotgun (WGS) entry which is preliminary data.</text>
</comment>
<reference evidence="2" key="1">
    <citation type="journal article" date="2020" name="bioRxiv">
        <title>Genomic and phenotypic heterogeneity of clinical isolates of the human pathogens Aspergillus fumigatus, Aspergillus lentulus and Aspergillus fumigatiaffinis.</title>
        <authorList>
            <person name="dos Santos R.A.C."/>
            <person name="Steenwyk J.L."/>
            <person name="Rivero-Menendez O."/>
            <person name="Mead M.E."/>
            <person name="Silva L.P."/>
            <person name="Bastos R.W."/>
            <person name="Alastruey-Izquierdo A."/>
            <person name="Goldman G.H."/>
            <person name="Rokas A."/>
        </authorList>
    </citation>
    <scope>NUCLEOTIDE SEQUENCE</scope>
    <source>
        <strain evidence="2">CNM-CM6805</strain>
    </source>
</reference>
<dbReference type="AlphaFoldDB" id="A0A8H4GPT5"/>
<proteinExistence type="predicted"/>
<evidence type="ECO:0000313" key="2">
    <source>
        <dbReference type="EMBL" id="KAF4240451.1"/>
    </source>
</evidence>
<dbReference type="EMBL" id="JAAAPX010000026">
    <property type="protein sequence ID" value="KAF4240451.1"/>
    <property type="molecule type" value="Genomic_DNA"/>
</dbReference>
<dbReference type="OrthoDB" id="2883672at2759"/>
<dbReference type="Proteomes" id="UP000653565">
    <property type="component" value="Unassembled WGS sequence"/>
</dbReference>
<accession>A0A8H4GPT5</accession>
<feature type="region of interest" description="Disordered" evidence="1">
    <location>
        <begin position="297"/>
        <end position="316"/>
    </location>
</feature>
<organism evidence="2 3">
    <name type="scientific">Aspergillus fumigatiaffinis</name>
    <dbReference type="NCBI Taxonomy" id="340414"/>
    <lineage>
        <taxon>Eukaryota</taxon>
        <taxon>Fungi</taxon>
        <taxon>Dikarya</taxon>
        <taxon>Ascomycota</taxon>
        <taxon>Pezizomycotina</taxon>
        <taxon>Eurotiomycetes</taxon>
        <taxon>Eurotiomycetidae</taxon>
        <taxon>Eurotiales</taxon>
        <taxon>Aspergillaceae</taxon>
        <taxon>Aspergillus</taxon>
        <taxon>Aspergillus subgen. Fumigati</taxon>
    </lineage>
</organism>
<reference evidence="2" key="2">
    <citation type="submission" date="2020-04" db="EMBL/GenBank/DDBJ databases">
        <authorList>
            <person name="Santos R.A.C."/>
            <person name="Steenwyk J.L."/>
            <person name="Rivero-Menendez O."/>
            <person name="Mead M.E."/>
            <person name="Silva L.P."/>
            <person name="Bastos R.W."/>
            <person name="Alastruey-Izquierdo A."/>
            <person name="Goldman G.H."/>
            <person name="Rokas A."/>
        </authorList>
    </citation>
    <scope>NUCLEOTIDE SEQUENCE</scope>
    <source>
        <strain evidence="2">CNM-CM6805</strain>
    </source>
</reference>
<sequence length="410" mass="45575">MTISIYEEYAKLMEPNGDGHYLYKPQPFSKLHPGAIGYFDSHGKWNLITDISVPGDPESKGFTGLVQPLRRTKPDESMWKTRSSGSEAEASFGLTGGLSGAMTAAPMDVSATAKNKWGKTGKAALITEQVVINEGFENPFTQPMEEWVKKNAKALVSSPHGADIKEYGLWAIQKTWSTQECAITMESAHSRDTSAGLDLGATGVGKIGGSGSSLAKANIEGWSTYKADEDDIAYVVSYSGPIYRLHSIQILHRNPLKMVQKQASEGTEYCKFVYDENGNRTGVEYFRPVYDESGKQIGEEKIDKEAEKKQREEERKRIEEEEAKLLEEDNPLEEDIVVETAGTIGLTDSDNEADEQAARLEEEKRKKFQEKLAAIKQMPDEEQKKAELVKLMKEKMTVTTTAETMTMTVE</sequence>
<evidence type="ECO:0000313" key="3">
    <source>
        <dbReference type="Proteomes" id="UP000653565"/>
    </source>
</evidence>
<keyword evidence="3" id="KW-1185">Reference proteome</keyword>
<name>A0A8H4GPT5_9EURO</name>
<gene>
    <name evidence="2" type="ORF">CNMCM6805_004971</name>
</gene>
<evidence type="ECO:0000256" key="1">
    <source>
        <dbReference type="SAM" id="MobiDB-lite"/>
    </source>
</evidence>